<reference evidence="3" key="1">
    <citation type="submission" date="2022-11" db="EMBL/GenBank/DDBJ databases">
        <title>Centuries of genome instability and evolution in soft-shell clam transmissible cancer (bioRxiv).</title>
        <authorList>
            <person name="Hart S.F.M."/>
            <person name="Yonemitsu M.A."/>
            <person name="Giersch R.M."/>
            <person name="Beal B.F."/>
            <person name="Arriagada G."/>
            <person name="Davis B.W."/>
            <person name="Ostrander E.A."/>
            <person name="Goff S.P."/>
            <person name="Metzger M.J."/>
        </authorList>
    </citation>
    <scope>NUCLEOTIDE SEQUENCE</scope>
    <source>
        <strain evidence="3">MELC-2E11</strain>
        <tissue evidence="3">Siphon/mantle</tissue>
    </source>
</reference>
<dbReference type="Gene3D" id="3.40.50.300">
    <property type="entry name" value="P-loop containing nucleotide triphosphate hydrolases"/>
    <property type="match status" value="1"/>
</dbReference>
<dbReference type="Proteomes" id="UP001164746">
    <property type="component" value="Chromosome 3"/>
</dbReference>
<dbReference type="EMBL" id="CP111014">
    <property type="protein sequence ID" value="WAQ98128.1"/>
    <property type="molecule type" value="Genomic_DNA"/>
</dbReference>
<evidence type="ECO:0000313" key="4">
    <source>
        <dbReference type="Proteomes" id="UP001164746"/>
    </source>
</evidence>
<evidence type="ECO:0000259" key="2">
    <source>
        <dbReference type="Pfam" id="PF00685"/>
    </source>
</evidence>
<dbReference type="PANTHER" id="PTHR15723:SF0">
    <property type="entry name" value="CARBOHYDRATE SULFOTRANSFERASE 15"/>
    <property type="match status" value="1"/>
</dbReference>
<evidence type="ECO:0000313" key="3">
    <source>
        <dbReference type="EMBL" id="WAQ98128.1"/>
    </source>
</evidence>
<dbReference type="InterPro" id="IPR000863">
    <property type="entry name" value="Sulfotransferase_dom"/>
</dbReference>
<protein>
    <submittedName>
        <fullName evidence="3">CHSTF-like protein</fullName>
    </submittedName>
</protein>
<dbReference type="InterPro" id="IPR052654">
    <property type="entry name" value="CS_Sulfotransferase"/>
</dbReference>
<dbReference type="InterPro" id="IPR027417">
    <property type="entry name" value="P-loop_NTPase"/>
</dbReference>
<sequence length="379" mass="43571">SNGNTILKPAIAQRNETPKKEDHQPKSEVKTQKEAPMKSNQQLTTGDLPLPYMRNQFDIRRFEPKLPAKLTGLTPLKPGIPESSEFPGMPDPCAAPRRYVCAMCGTFALCAVRVSYVRYVCAMCGTCELCARLHLHPDIVPNRGIFGKEIWYWSWKRFWISHGDPMDIWDRFLESNTPQNSPGAEELLWTTPYAAKHINPNVKLLLMLRDPVDRLYSHYFHGGYGNSAQSFHEHVSASVPLWYECTSKHTIRHCIYDDKFRKSLKAPIYTSFYIVHLLEWLKVFPREQLFVFRNEDYTSDIRATISSICRFLDIAQPSEPTLKSMAGLGAFYATAKKQAAGPMLLESRKLLVDLYRPYTEELARFLGDERFGFRDKSFA</sequence>
<dbReference type="Pfam" id="PF00685">
    <property type="entry name" value="Sulfotransfer_1"/>
    <property type="match status" value="1"/>
</dbReference>
<evidence type="ECO:0000256" key="1">
    <source>
        <dbReference type="SAM" id="MobiDB-lite"/>
    </source>
</evidence>
<feature type="compositionally biased region" description="Basic and acidic residues" evidence="1">
    <location>
        <begin position="16"/>
        <end position="36"/>
    </location>
</feature>
<keyword evidence="4" id="KW-1185">Reference proteome</keyword>
<proteinExistence type="predicted"/>
<feature type="region of interest" description="Disordered" evidence="1">
    <location>
        <begin position="1"/>
        <end position="46"/>
    </location>
</feature>
<feature type="domain" description="Sulfotransferase" evidence="2">
    <location>
        <begin position="198"/>
        <end position="318"/>
    </location>
</feature>
<name>A0ABY7DPV6_MYAAR</name>
<dbReference type="SUPFAM" id="SSF52540">
    <property type="entry name" value="P-loop containing nucleoside triphosphate hydrolases"/>
    <property type="match status" value="1"/>
</dbReference>
<organism evidence="3 4">
    <name type="scientific">Mya arenaria</name>
    <name type="common">Soft-shell clam</name>
    <dbReference type="NCBI Taxonomy" id="6604"/>
    <lineage>
        <taxon>Eukaryota</taxon>
        <taxon>Metazoa</taxon>
        <taxon>Spiralia</taxon>
        <taxon>Lophotrochozoa</taxon>
        <taxon>Mollusca</taxon>
        <taxon>Bivalvia</taxon>
        <taxon>Autobranchia</taxon>
        <taxon>Heteroconchia</taxon>
        <taxon>Euheterodonta</taxon>
        <taxon>Imparidentia</taxon>
        <taxon>Neoheterodontei</taxon>
        <taxon>Myida</taxon>
        <taxon>Myoidea</taxon>
        <taxon>Myidae</taxon>
        <taxon>Mya</taxon>
    </lineage>
</organism>
<accession>A0ABY7DPV6</accession>
<feature type="non-terminal residue" evidence="3">
    <location>
        <position position="379"/>
    </location>
</feature>
<gene>
    <name evidence="3" type="ORF">MAR_022501</name>
</gene>
<dbReference type="PANTHER" id="PTHR15723">
    <property type="entry name" value="CARBOHYDRATE SULFOTRANSFERASE 15"/>
    <property type="match status" value="1"/>
</dbReference>